<keyword evidence="25" id="KW-1185">Reference proteome</keyword>
<reference evidence="24 25" key="1">
    <citation type="submission" date="2019-09" db="EMBL/GenBank/DDBJ databases">
        <title>Nitrincola iocasae sp. nov., a bacterium isolated from the sediment collected at a cold seep field in South China Sea.</title>
        <authorList>
            <person name="Zhang H."/>
            <person name="Wang H."/>
            <person name="Li C."/>
        </authorList>
    </citation>
    <scope>NUCLEOTIDE SEQUENCE [LARGE SCALE GENOMIC DNA]</scope>
    <source>
        <strain evidence="24 25">KXZD1103</strain>
    </source>
</reference>
<dbReference type="PIRSF" id="PIRSF039102">
    <property type="entry name" value="Ddl/VanB"/>
    <property type="match status" value="1"/>
</dbReference>
<feature type="domain" description="ATP-grasp" evidence="23">
    <location>
        <begin position="116"/>
        <end position="311"/>
    </location>
</feature>
<evidence type="ECO:0000256" key="18">
    <source>
        <dbReference type="ARBA" id="ARBA00060592"/>
    </source>
</evidence>
<evidence type="ECO:0000256" key="12">
    <source>
        <dbReference type="ARBA" id="ARBA00022842"/>
    </source>
</evidence>
<dbReference type="InterPro" id="IPR011095">
    <property type="entry name" value="Dala_Dala_lig_C"/>
</dbReference>
<sequence length="319" mass="34380">MKAFEITAVEKQTFGRVAVLMGGDSAERSISLRSGAEVLKGLCQAGVDAFAIDLCANGADPVAQLLDAEFDRAFLILHGRGGEDGTLQGLLEMLKKPYTGSGVAASALGMDKLRCKQLWLGAGFPTPPFAELNADADLQAVADKLGFPMMVKPVHEGSSIGMSRVKDLAQLQAAYAEAARYDNLVIAEQWVQGAEYTLAVLRDTALPVIKLETSHDFYDFNAKYEASDTRYLFEHGLSDAQHQALQTLAVKAFSAVGCRGWGRVDVMMNADGEFLLLEVNTLPGMTDHSLVPMAAKQAGMSFSELVVEILRTAKLDRES</sequence>
<evidence type="ECO:0000256" key="16">
    <source>
        <dbReference type="ARBA" id="ARBA00023316"/>
    </source>
</evidence>
<dbReference type="PANTHER" id="PTHR23132">
    <property type="entry name" value="D-ALANINE--D-ALANINE LIGASE"/>
    <property type="match status" value="1"/>
</dbReference>
<dbReference type="InterPro" id="IPR016185">
    <property type="entry name" value="PreATP-grasp_dom_sf"/>
</dbReference>
<evidence type="ECO:0000256" key="21">
    <source>
        <dbReference type="PIRSR" id="PIRSR039102-3"/>
    </source>
</evidence>
<dbReference type="Pfam" id="PF01820">
    <property type="entry name" value="Dala_Dala_lig_N"/>
    <property type="match status" value="1"/>
</dbReference>
<dbReference type="Gene3D" id="3.30.470.20">
    <property type="entry name" value="ATP-grasp fold, B domain"/>
    <property type="match status" value="1"/>
</dbReference>
<evidence type="ECO:0000256" key="22">
    <source>
        <dbReference type="PROSITE-ProRule" id="PRU00409"/>
    </source>
</evidence>
<evidence type="ECO:0000256" key="3">
    <source>
        <dbReference type="ARBA" id="ARBA00004496"/>
    </source>
</evidence>
<dbReference type="NCBIfam" id="TIGR01205">
    <property type="entry name" value="D_ala_D_alaTIGR"/>
    <property type="match status" value="1"/>
</dbReference>
<keyword evidence="8 19" id="KW-0436">Ligase</keyword>
<dbReference type="FunFam" id="3.30.1490.20:FF:000007">
    <property type="entry name" value="D-alanine--D-alanine ligase"/>
    <property type="match status" value="1"/>
</dbReference>
<keyword evidence="14 19" id="KW-0573">Peptidoglycan synthesis</keyword>
<dbReference type="GO" id="GO:0008360">
    <property type="term" value="P:regulation of cell shape"/>
    <property type="evidence" value="ECO:0007669"/>
    <property type="project" value="UniProtKB-KW"/>
</dbReference>
<comment type="function">
    <text evidence="2 19">Cell wall formation.</text>
</comment>
<dbReference type="KEGG" id="nik:F5I99_04315"/>
<dbReference type="GO" id="GO:0009252">
    <property type="term" value="P:peptidoglycan biosynthetic process"/>
    <property type="evidence" value="ECO:0007669"/>
    <property type="project" value="UniProtKB-UniRule"/>
</dbReference>
<feature type="active site" evidence="20">
    <location>
        <position position="289"/>
    </location>
</feature>
<dbReference type="Gene3D" id="3.40.50.20">
    <property type="match status" value="1"/>
</dbReference>
<name>A0A5J6LB71_9GAMM</name>
<proteinExistence type="inferred from homology"/>
<evidence type="ECO:0000256" key="2">
    <source>
        <dbReference type="ARBA" id="ARBA00003921"/>
    </source>
</evidence>
<feature type="binding site" evidence="21">
    <location>
        <position position="278"/>
    </location>
    <ligand>
        <name>Mg(2+)</name>
        <dbReference type="ChEBI" id="CHEBI:18420"/>
        <label>2</label>
    </ligand>
</feature>
<dbReference type="SUPFAM" id="SSF56059">
    <property type="entry name" value="Glutathione synthetase ATP-binding domain-like"/>
    <property type="match status" value="1"/>
</dbReference>
<evidence type="ECO:0000256" key="1">
    <source>
        <dbReference type="ARBA" id="ARBA00001936"/>
    </source>
</evidence>
<feature type="binding site" evidence="21">
    <location>
        <position position="278"/>
    </location>
    <ligand>
        <name>Mg(2+)</name>
        <dbReference type="ChEBI" id="CHEBI:18420"/>
        <label>1</label>
    </ligand>
</feature>
<dbReference type="PANTHER" id="PTHR23132:SF23">
    <property type="entry name" value="D-ALANINE--D-ALANINE LIGASE B"/>
    <property type="match status" value="1"/>
</dbReference>
<dbReference type="SUPFAM" id="SSF52440">
    <property type="entry name" value="PreATP-grasp domain"/>
    <property type="match status" value="1"/>
</dbReference>
<dbReference type="Proteomes" id="UP000325606">
    <property type="component" value="Chromosome"/>
</dbReference>
<dbReference type="Pfam" id="PF07478">
    <property type="entry name" value="Dala_Dala_lig_C"/>
    <property type="match status" value="1"/>
</dbReference>
<organism evidence="24 25">
    <name type="scientific">Nitrincola iocasae</name>
    <dbReference type="NCBI Taxonomy" id="2614693"/>
    <lineage>
        <taxon>Bacteria</taxon>
        <taxon>Pseudomonadati</taxon>
        <taxon>Pseudomonadota</taxon>
        <taxon>Gammaproteobacteria</taxon>
        <taxon>Oceanospirillales</taxon>
        <taxon>Oceanospirillaceae</taxon>
        <taxon>Nitrincola</taxon>
    </lineage>
</organism>
<comment type="pathway">
    <text evidence="18">Glycan biosynthesis.</text>
</comment>
<dbReference type="GO" id="GO:0071555">
    <property type="term" value="P:cell wall organization"/>
    <property type="evidence" value="ECO:0007669"/>
    <property type="project" value="UniProtKB-KW"/>
</dbReference>
<comment type="similarity">
    <text evidence="5 19">Belongs to the D-alanine--D-alanine ligase family.</text>
</comment>
<comment type="catalytic activity">
    <reaction evidence="17 19">
        <text>2 D-alanine + ATP = D-alanyl-D-alanine + ADP + phosphate + H(+)</text>
        <dbReference type="Rhea" id="RHEA:11224"/>
        <dbReference type="ChEBI" id="CHEBI:15378"/>
        <dbReference type="ChEBI" id="CHEBI:30616"/>
        <dbReference type="ChEBI" id="CHEBI:43474"/>
        <dbReference type="ChEBI" id="CHEBI:57416"/>
        <dbReference type="ChEBI" id="CHEBI:57822"/>
        <dbReference type="ChEBI" id="CHEBI:456216"/>
        <dbReference type="EC" id="6.3.2.4"/>
    </reaction>
</comment>
<protein>
    <recommendedName>
        <fullName evidence="6 19">D-alanine--D-alanine ligase</fullName>
        <ecNumber evidence="6 19">6.3.2.4</ecNumber>
    </recommendedName>
    <alternativeName>
        <fullName evidence="19">D-Ala-D-Ala ligase</fullName>
    </alternativeName>
    <alternativeName>
        <fullName evidence="19">D-alanylalanine synthetase</fullName>
    </alternativeName>
</protein>
<evidence type="ECO:0000256" key="20">
    <source>
        <dbReference type="PIRSR" id="PIRSR039102-1"/>
    </source>
</evidence>
<evidence type="ECO:0000256" key="4">
    <source>
        <dbReference type="ARBA" id="ARBA00004752"/>
    </source>
</evidence>
<dbReference type="EMBL" id="CP044222">
    <property type="protein sequence ID" value="QEW05773.1"/>
    <property type="molecule type" value="Genomic_DNA"/>
</dbReference>
<comment type="cofactor">
    <cofactor evidence="21">
        <name>Mg(2+)</name>
        <dbReference type="ChEBI" id="CHEBI:18420"/>
    </cofactor>
    <cofactor evidence="21">
        <name>Mn(2+)</name>
        <dbReference type="ChEBI" id="CHEBI:29035"/>
    </cofactor>
    <text evidence="21">Binds 2 magnesium or manganese ions per subunit.</text>
</comment>
<dbReference type="UniPathway" id="UPA00219"/>
<keyword evidence="7 19" id="KW-0963">Cytoplasm</keyword>
<evidence type="ECO:0000313" key="25">
    <source>
        <dbReference type="Proteomes" id="UP000325606"/>
    </source>
</evidence>
<dbReference type="InterPro" id="IPR013815">
    <property type="entry name" value="ATP_grasp_subdomain_1"/>
</dbReference>
<dbReference type="InterPro" id="IPR005905">
    <property type="entry name" value="D_ala_D_ala"/>
</dbReference>
<evidence type="ECO:0000256" key="10">
    <source>
        <dbReference type="ARBA" id="ARBA00022741"/>
    </source>
</evidence>
<keyword evidence="15 21" id="KW-0464">Manganese</keyword>
<comment type="pathway">
    <text evidence="4 19">Cell wall biogenesis; peptidoglycan biosynthesis.</text>
</comment>
<evidence type="ECO:0000256" key="17">
    <source>
        <dbReference type="ARBA" id="ARBA00047614"/>
    </source>
</evidence>
<evidence type="ECO:0000313" key="24">
    <source>
        <dbReference type="EMBL" id="QEW05773.1"/>
    </source>
</evidence>
<feature type="active site" evidence="20">
    <location>
        <position position="27"/>
    </location>
</feature>
<evidence type="ECO:0000256" key="5">
    <source>
        <dbReference type="ARBA" id="ARBA00010871"/>
    </source>
</evidence>
<keyword evidence="9 21" id="KW-0479">Metal-binding</keyword>
<dbReference type="GO" id="GO:0005524">
    <property type="term" value="F:ATP binding"/>
    <property type="evidence" value="ECO:0007669"/>
    <property type="project" value="UniProtKB-UniRule"/>
</dbReference>
<accession>A0A5J6LB71</accession>
<dbReference type="HAMAP" id="MF_00047">
    <property type="entry name" value="Dala_Dala_lig"/>
    <property type="match status" value="1"/>
</dbReference>
<dbReference type="InterPro" id="IPR011127">
    <property type="entry name" value="Dala_Dala_lig_N"/>
</dbReference>
<dbReference type="FunFam" id="3.30.470.20:FF:000008">
    <property type="entry name" value="D-alanine--D-alanine ligase"/>
    <property type="match status" value="1"/>
</dbReference>
<comment type="subcellular location">
    <subcellularLocation>
        <location evidence="3 19">Cytoplasm</location>
    </subcellularLocation>
</comment>
<dbReference type="GO" id="GO:0005829">
    <property type="term" value="C:cytosol"/>
    <property type="evidence" value="ECO:0007669"/>
    <property type="project" value="TreeGrafter"/>
</dbReference>
<gene>
    <name evidence="19" type="primary">ddl</name>
    <name evidence="24" type="ORF">F5I99_04315</name>
</gene>
<evidence type="ECO:0000256" key="11">
    <source>
        <dbReference type="ARBA" id="ARBA00022840"/>
    </source>
</evidence>
<evidence type="ECO:0000256" key="8">
    <source>
        <dbReference type="ARBA" id="ARBA00022598"/>
    </source>
</evidence>
<dbReference type="PROSITE" id="PS50975">
    <property type="entry name" value="ATP_GRASP"/>
    <property type="match status" value="1"/>
</dbReference>
<dbReference type="InterPro" id="IPR000291">
    <property type="entry name" value="D-Ala_lig_Van_CS"/>
</dbReference>
<evidence type="ECO:0000256" key="13">
    <source>
        <dbReference type="ARBA" id="ARBA00022960"/>
    </source>
</evidence>
<evidence type="ECO:0000256" key="7">
    <source>
        <dbReference type="ARBA" id="ARBA00022490"/>
    </source>
</evidence>
<dbReference type="AlphaFoldDB" id="A0A5J6LB71"/>
<dbReference type="GO" id="GO:0046872">
    <property type="term" value="F:metal ion binding"/>
    <property type="evidence" value="ECO:0007669"/>
    <property type="project" value="UniProtKB-KW"/>
</dbReference>
<evidence type="ECO:0000259" key="23">
    <source>
        <dbReference type="PROSITE" id="PS50975"/>
    </source>
</evidence>
<dbReference type="Gene3D" id="3.30.1490.20">
    <property type="entry name" value="ATP-grasp fold, A domain"/>
    <property type="match status" value="1"/>
</dbReference>
<dbReference type="NCBIfam" id="NF002378">
    <property type="entry name" value="PRK01372.1"/>
    <property type="match status" value="1"/>
</dbReference>
<keyword evidence="13 19" id="KW-0133">Cell shape</keyword>
<evidence type="ECO:0000256" key="19">
    <source>
        <dbReference type="HAMAP-Rule" id="MF_00047"/>
    </source>
</evidence>
<dbReference type="RefSeq" id="WP_151053817.1">
    <property type="nucleotide sequence ID" value="NZ_CP044222.1"/>
</dbReference>
<dbReference type="InterPro" id="IPR011761">
    <property type="entry name" value="ATP-grasp"/>
</dbReference>
<evidence type="ECO:0000256" key="14">
    <source>
        <dbReference type="ARBA" id="ARBA00022984"/>
    </source>
</evidence>
<keyword evidence="10 22" id="KW-0547">Nucleotide-binding</keyword>
<dbReference type="GO" id="GO:0008716">
    <property type="term" value="F:D-alanine-D-alanine ligase activity"/>
    <property type="evidence" value="ECO:0007669"/>
    <property type="project" value="UniProtKB-UniRule"/>
</dbReference>
<evidence type="ECO:0000256" key="9">
    <source>
        <dbReference type="ARBA" id="ARBA00022723"/>
    </source>
</evidence>
<feature type="binding site" evidence="21">
    <location>
        <position position="265"/>
    </location>
    <ligand>
        <name>Mg(2+)</name>
        <dbReference type="ChEBI" id="CHEBI:18420"/>
        <label>1</label>
    </ligand>
</feature>
<dbReference type="EC" id="6.3.2.4" evidence="6 19"/>
<evidence type="ECO:0000256" key="15">
    <source>
        <dbReference type="ARBA" id="ARBA00023211"/>
    </source>
</evidence>
<keyword evidence="12 21" id="KW-0460">Magnesium</keyword>
<dbReference type="PROSITE" id="PS00844">
    <property type="entry name" value="DALA_DALA_LIGASE_2"/>
    <property type="match status" value="1"/>
</dbReference>
<comment type="cofactor">
    <cofactor evidence="1">
        <name>Mn(2+)</name>
        <dbReference type="ChEBI" id="CHEBI:29035"/>
    </cofactor>
</comment>
<feature type="binding site" evidence="21">
    <location>
        <position position="280"/>
    </location>
    <ligand>
        <name>Mg(2+)</name>
        <dbReference type="ChEBI" id="CHEBI:18420"/>
        <label>2</label>
    </ligand>
</feature>
<keyword evidence="16 19" id="KW-0961">Cell wall biogenesis/degradation</keyword>
<keyword evidence="11 22" id="KW-0067">ATP-binding</keyword>
<dbReference type="PROSITE" id="PS00843">
    <property type="entry name" value="DALA_DALA_LIGASE_1"/>
    <property type="match status" value="1"/>
</dbReference>
<evidence type="ECO:0000256" key="6">
    <source>
        <dbReference type="ARBA" id="ARBA00012216"/>
    </source>
</evidence>
<feature type="active site" evidence="20">
    <location>
        <position position="158"/>
    </location>
</feature>